<reference evidence="1 2" key="1">
    <citation type="submission" date="2023-06" db="EMBL/GenBank/DDBJ databases">
        <title>Five Gram-positive bacteria isolated from mangrove sediments in Shenzhen, Guangdong, China.</title>
        <authorList>
            <person name="Yu S."/>
            <person name="Zheng W."/>
            <person name="Huang Y."/>
        </authorList>
    </citation>
    <scope>NUCLEOTIDE SEQUENCE [LARGE SCALE GENOMIC DNA]</scope>
    <source>
        <strain evidence="1 2">SaN35-3</strain>
    </source>
</reference>
<name>A0ABY9JPN0_9BACI</name>
<accession>A0ABY9JPN0</accession>
<dbReference type="RefSeq" id="WP_226541136.1">
    <property type="nucleotide sequence ID" value="NZ_CP129013.1"/>
</dbReference>
<sequence length="55" mass="6587">MINAYRFYYVDGSQQLIEVEEGIQQYLLNNQKWLEINGLIINTNNIIRIELVKKE</sequence>
<proteinExistence type="predicted"/>
<gene>
    <name evidence="1" type="ORF">LC087_10595</name>
</gene>
<protein>
    <submittedName>
        <fullName evidence="1">Uncharacterized protein</fullName>
    </submittedName>
</protein>
<evidence type="ECO:0000313" key="2">
    <source>
        <dbReference type="Proteomes" id="UP001197974"/>
    </source>
</evidence>
<organism evidence="1 2">
    <name type="scientific">Bacillus carboniphilus</name>
    <dbReference type="NCBI Taxonomy" id="86663"/>
    <lineage>
        <taxon>Bacteria</taxon>
        <taxon>Bacillati</taxon>
        <taxon>Bacillota</taxon>
        <taxon>Bacilli</taxon>
        <taxon>Bacillales</taxon>
        <taxon>Bacillaceae</taxon>
        <taxon>Bacillus</taxon>
    </lineage>
</organism>
<dbReference type="EMBL" id="CP129013">
    <property type="protein sequence ID" value="WLR41361.1"/>
    <property type="molecule type" value="Genomic_DNA"/>
</dbReference>
<evidence type="ECO:0000313" key="1">
    <source>
        <dbReference type="EMBL" id="WLR41361.1"/>
    </source>
</evidence>
<keyword evidence="2" id="KW-1185">Reference proteome</keyword>
<dbReference type="Proteomes" id="UP001197974">
    <property type="component" value="Chromosome"/>
</dbReference>